<proteinExistence type="predicted"/>
<evidence type="ECO:0000256" key="2">
    <source>
        <dbReference type="SAM" id="Phobius"/>
    </source>
</evidence>
<keyword evidence="4" id="KW-1185">Reference proteome</keyword>
<sequence length="126" mass="13069">MGTTTSPVTFEVWSEDAAGRARQADDPWEPAPAERHRAPSPITIAVAAVVGAALASGGFLAAAVLAELHEARDAADLRQQVDGALVDLLRSKDLVVVRPPTAPVPVASPDPHGPCSPVRAERLGHC</sequence>
<dbReference type="HOGENOM" id="CLU_1978501_0_0_11"/>
<feature type="compositionally biased region" description="Pro residues" evidence="1">
    <location>
        <begin position="102"/>
        <end position="114"/>
    </location>
</feature>
<dbReference type="RefSeq" id="WP_013838901.1">
    <property type="nucleotide sequence ID" value="NC_015588.1"/>
</dbReference>
<evidence type="ECO:0000256" key="1">
    <source>
        <dbReference type="SAM" id="MobiDB-lite"/>
    </source>
</evidence>
<evidence type="ECO:0000313" key="3">
    <source>
        <dbReference type="EMBL" id="AEG44509.1"/>
    </source>
</evidence>
<dbReference type="KEGG" id="iva:Isova_1762"/>
<evidence type="ECO:0000313" key="4">
    <source>
        <dbReference type="Proteomes" id="UP000009236"/>
    </source>
</evidence>
<feature type="region of interest" description="Disordered" evidence="1">
    <location>
        <begin position="102"/>
        <end position="126"/>
    </location>
</feature>
<dbReference type="Proteomes" id="UP000009236">
    <property type="component" value="Chromosome"/>
</dbReference>
<name>F6FW39_ISOV2</name>
<keyword evidence="2" id="KW-1133">Transmembrane helix</keyword>
<keyword evidence="2" id="KW-0472">Membrane</keyword>
<gene>
    <name evidence="3" type="ordered locus">Isova_1762</name>
</gene>
<accession>F6FW39</accession>
<feature type="region of interest" description="Disordered" evidence="1">
    <location>
        <begin position="1"/>
        <end position="37"/>
    </location>
</feature>
<dbReference type="EMBL" id="CP002810">
    <property type="protein sequence ID" value="AEG44509.1"/>
    <property type="molecule type" value="Genomic_DNA"/>
</dbReference>
<dbReference type="AlphaFoldDB" id="F6FW39"/>
<organism evidence="4">
    <name type="scientific">Isoptericola variabilis (strain 225)</name>
    <dbReference type="NCBI Taxonomy" id="743718"/>
    <lineage>
        <taxon>Bacteria</taxon>
        <taxon>Bacillati</taxon>
        <taxon>Actinomycetota</taxon>
        <taxon>Actinomycetes</taxon>
        <taxon>Micrococcales</taxon>
        <taxon>Promicromonosporaceae</taxon>
        <taxon>Isoptericola</taxon>
    </lineage>
</organism>
<feature type="transmembrane region" description="Helical" evidence="2">
    <location>
        <begin position="42"/>
        <end position="68"/>
    </location>
</feature>
<reference evidence="3 4" key="1">
    <citation type="submission" date="2011-05" db="EMBL/GenBank/DDBJ databases">
        <title>Complete sequence of Isoptericola variabilis 225.</title>
        <authorList>
            <consortium name="US DOE Joint Genome Institute"/>
            <person name="Lucas S."/>
            <person name="Han J."/>
            <person name="Lapidus A."/>
            <person name="Cheng J.-F."/>
            <person name="Goodwin L."/>
            <person name="Pitluck S."/>
            <person name="Peters L."/>
            <person name="Mikhailova N."/>
            <person name="Zeytun A."/>
            <person name="Han C."/>
            <person name="Tapia R."/>
            <person name="Land M."/>
            <person name="Hauser L."/>
            <person name="Kyrpides N."/>
            <person name="Ivanova N."/>
            <person name="Pagani I."/>
            <person name="Siebers A."/>
            <person name="Allgaier M."/>
            <person name="Thelen M."/>
            <person name="Hugenholtz P."/>
            <person name="Gladden J."/>
            <person name="Woyke T."/>
        </authorList>
    </citation>
    <scope>NUCLEOTIDE SEQUENCE [LARGE SCALE GENOMIC DNA]</scope>
    <source>
        <strain evidence="4">225</strain>
    </source>
</reference>
<protein>
    <submittedName>
        <fullName evidence="3">Uncharacterized protein</fullName>
    </submittedName>
</protein>
<keyword evidence="2" id="KW-0812">Transmembrane</keyword>